<keyword evidence="3 6" id="KW-0378">Hydrolase</keyword>
<evidence type="ECO:0000256" key="1">
    <source>
        <dbReference type="ARBA" id="ARBA00022670"/>
    </source>
</evidence>
<gene>
    <name evidence="8" type="ORF">DNG_08485</name>
</gene>
<proteinExistence type="inferred from homology"/>
<evidence type="ECO:0000256" key="6">
    <source>
        <dbReference type="RuleBase" id="RU003983"/>
    </source>
</evidence>
<protein>
    <submittedName>
        <fullName evidence="8">Related to OMA1 - metalloendopeptidase of the mitochondrial inner membrane</fullName>
    </submittedName>
</protein>
<comment type="similarity">
    <text evidence="6">Belongs to the peptidase M48 family.</text>
</comment>
<evidence type="ECO:0000256" key="5">
    <source>
        <dbReference type="ARBA" id="ARBA00023049"/>
    </source>
</evidence>
<dbReference type="PANTHER" id="PTHR22726:SF1">
    <property type="entry name" value="METALLOENDOPEPTIDASE OMA1, MITOCHONDRIAL"/>
    <property type="match status" value="1"/>
</dbReference>
<sequence length="281" mass="31518">MGAGIFYFSNRESVPISGRKRFNCYGDGASSSLSEQQVRRVMYEIEMQGLRILPAHDPRTLLVKRVMARLIPVSGLEQYDWEIRVIDDPRKANAFILPGGKVFVYSGILPITRNRDGLAAVLGHEIAHNLAQHHGERMSASIGRNILLYSLSSLAAPIPGLVLLVQAMGGFVLDTVFDRPMSRNMESEADYIGLMLMAEACYDPREAVHFWRRMEKAVNAGDSAEIPEWMSTHPSHQSRVEKITEWLPKAMEKREMSDCQGTSGFAEHFQRALQSGVFYTG</sequence>
<organism evidence="8 9">
    <name type="scientific">Cephalotrichum gorgonifer</name>
    <dbReference type="NCBI Taxonomy" id="2041049"/>
    <lineage>
        <taxon>Eukaryota</taxon>
        <taxon>Fungi</taxon>
        <taxon>Dikarya</taxon>
        <taxon>Ascomycota</taxon>
        <taxon>Pezizomycotina</taxon>
        <taxon>Sordariomycetes</taxon>
        <taxon>Hypocreomycetidae</taxon>
        <taxon>Microascales</taxon>
        <taxon>Microascaceae</taxon>
        <taxon>Cephalotrichum</taxon>
    </lineage>
</organism>
<dbReference type="GO" id="GO:0034982">
    <property type="term" value="P:mitochondrial protein processing"/>
    <property type="evidence" value="ECO:0007669"/>
    <property type="project" value="TreeGrafter"/>
</dbReference>
<evidence type="ECO:0000256" key="2">
    <source>
        <dbReference type="ARBA" id="ARBA00022723"/>
    </source>
</evidence>
<keyword evidence="1 6" id="KW-0645">Protease</keyword>
<dbReference type="InterPro" id="IPR051156">
    <property type="entry name" value="Mito/Outer_Membr_Metalloprot"/>
</dbReference>
<keyword evidence="2" id="KW-0479">Metal-binding</keyword>
<evidence type="ECO:0000256" key="3">
    <source>
        <dbReference type="ARBA" id="ARBA00022801"/>
    </source>
</evidence>
<comment type="caution">
    <text evidence="8">The sequence shown here is derived from an EMBL/GenBank/DDBJ whole genome shotgun (WGS) entry which is preliminary data.</text>
</comment>
<keyword evidence="5 6" id="KW-0482">Metalloprotease</keyword>
<evidence type="ECO:0000256" key="4">
    <source>
        <dbReference type="ARBA" id="ARBA00022833"/>
    </source>
</evidence>
<comment type="cofactor">
    <cofactor evidence="6">
        <name>Zn(2+)</name>
        <dbReference type="ChEBI" id="CHEBI:29105"/>
    </cofactor>
    <text evidence="6">Binds 1 zinc ion per subunit.</text>
</comment>
<evidence type="ECO:0000259" key="7">
    <source>
        <dbReference type="Pfam" id="PF01435"/>
    </source>
</evidence>
<dbReference type="CDD" id="cd07331">
    <property type="entry name" value="M48C_Oma1_like"/>
    <property type="match status" value="1"/>
</dbReference>
<evidence type="ECO:0000313" key="9">
    <source>
        <dbReference type="Proteomes" id="UP001187682"/>
    </source>
</evidence>
<keyword evidence="9" id="KW-1185">Reference proteome</keyword>
<keyword evidence="4 6" id="KW-0862">Zinc</keyword>
<dbReference type="Gene3D" id="3.30.2010.10">
    <property type="entry name" value="Metalloproteases ('zincins'), catalytic domain"/>
    <property type="match status" value="1"/>
</dbReference>
<evidence type="ECO:0000313" key="8">
    <source>
        <dbReference type="EMBL" id="SPO05798.1"/>
    </source>
</evidence>
<dbReference type="InterPro" id="IPR001915">
    <property type="entry name" value="Peptidase_M48"/>
</dbReference>
<dbReference type="Proteomes" id="UP001187682">
    <property type="component" value="Unassembled WGS sequence"/>
</dbReference>
<dbReference type="GO" id="GO:0005743">
    <property type="term" value="C:mitochondrial inner membrane"/>
    <property type="evidence" value="ECO:0007669"/>
    <property type="project" value="TreeGrafter"/>
</dbReference>
<dbReference type="GO" id="GO:0046872">
    <property type="term" value="F:metal ion binding"/>
    <property type="evidence" value="ECO:0007669"/>
    <property type="project" value="UniProtKB-KW"/>
</dbReference>
<dbReference type="GO" id="GO:0004222">
    <property type="term" value="F:metalloendopeptidase activity"/>
    <property type="evidence" value="ECO:0007669"/>
    <property type="project" value="InterPro"/>
</dbReference>
<name>A0AAE8N627_9PEZI</name>
<dbReference type="Pfam" id="PF01435">
    <property type="entry name" value="Peptidase_M48"/>
    <property type="match status" value="1"/>
</dbReference>
<reference evidence="8" key="1">
    <citation type="submission" date="2018-03" db="EMBL/GenBank/DDBJ databases">
        <authorList>
            <person name="Guldener U."/>
        </authorList>
    </citation>
    <scope>NUCLEOTIDE SEQUENCE</scope>
</reference>
<accession>A0AAE8N627</accession>
<dbReference type="PANTHER" id="PTHR22726">
    <property type="entry name" value="METALLOENDOPEPTIDASE OMA1"/>
    <property type="match status" value="1"/>
</dbReference>
<feature type="domain" description="Peptidase M48" evidence="7">
    <location>
        <begin position="63"/>
        <end position="246"/>
    </location>
</feature>
<dbReference type="GO" id="GO:0006515">
    <property type="term" value="P:protein quality control for misfolded or incompletely synthesized proteins"/>
    <property type="evidence" value="ECO:0007669"/>
    <property type="project" value="TreeGrafter"/>
</dbReference>
<dbReference type="EMBL" id="ONZQ02000014">
    <property type="protein sequence ID" value="SPO05798.1"/>
    <property type="molecule type" value="Genomic_DNA"/>
</dbReference>
<dbReference type="AlphaFoldDB" id="A0AAE8N627"/>